<gene>
    <name evidence="2" type="primary">SLC26A2</name>
</gene>
<reference evidence="2" key="1">
    <citation type="submission" date="2025-08" db="UniProtKB">
        <authorList>
            <consortium name="RefSeq"/>
        </authorList>
    </citation>
    <scope>IDENTIFICATION</scope>
    <source>
        <tissue evidence="2">Ear skin</tissue>
    </source>
</reference>
<dbReference type="RefSeq" id="XP_032332985.1">
    <property type="nucleotide sequence ID" value="XM_032477094.1"/>
</dbReference>
<dbReference type="GeneID" id="102510567"/>
<sequence>MGGQGDGPVEGRPTREWVPLPAPSYPLGLATAEDALRYLVARDGPDPRVAPRQLCDIWEQDLGDQSRHHHLRQFGKLRLVQAFGSHRRYVGRGSGIMPADLTLCAKWTFRRKMREEIINCVNDPDPRC</sequence>
<dbReference type="CTD" id="1836"/>
<protein>
    <submittedName>
        <fullName evidence="2">Sulfate transporter isoform X2</fullName>
    </submittedName>
</protein>
<evidence type="ECO:0000313" key="2">
    <source>
        <dbReference type="RefSeq" id="XP_032332985.1"/>
    </source>
</evidence>
<organism evidence="1 2">
    <name type="scientific">Camelus ferus</name>
    <name type="common">Wild bactrian camel</name>
    <name type="synonym">Camelus bactrianus ferus</name>
    <dbReference type="NCBI Taxonomy" id="419612"/>
    <lineage>
        <taxon>Eukaryota</taxon>
        <taxon>Metazoa</taxon>
        <taxon>Chordata</taxon>
        <taxon>Craniata</taxon>
        <taxon>Vertebrata</taxon>
        <taxon>Euteleostomi</taxon>
        <taxon>Mammalia</taxon>
        <taxon>Eutheria</taxon>
        <taxon>Laurasiatheria</taxon>
        <taxon>Artiodactyla</taxon>
        <taxon>Tylopoda</taxon>
        <taxon>Camelidae</taxon>
        <taxon>Camelus</taxon>
    </lineage>
</organism>
<accession>A0A8B8SSU9</accession>
<evidence type="ECO:0000313" key="1">
    <source>
        <dbReference type="Proteomes" id="UP000694856"/>
    </source>
</evidence>
<dbReference type="AlphaFoldDB" id="A0A8B8SSU9"/>
<proteinExistence type="predicted"/>
<dbReference type="Proteomes" id="UP000694856">
    <property type="component" value="Chromosome 3"/>
</dbReference>
<keyword evidence="1" id="KW-1185">Reference proteome</keyword>
<name>A0A8B8SSU9_CAMFR</name>